<proteinExistence type="predicted"/>
<accession>A0AAV1XID4</accession>
<name>A0AAV1XID4_LUPLU</name>
<evidence type="ECO:0000313" key="1">
    <source>
        <dbReference type="EMBL" id="CAL0321366.1"/>
    </source>
</evidence>
<evidence type="ECO:0000313" key="2">
    <source>
        <dbReference type="Proteomes" id="UP001497480"/>
    </source>
</evidence>
<protein>
    <submittedName>
        <fullName evidence="1">Uncharacterized protein</fullName>
    </submittedName>
</protein>
<dbReference type="EMBL" id="CAXHTB010000015">
    <property type="protein sequence ID" value="CAL0321366.1"/>
    <property type="molecule type" value="Genomic_DNA"/>
</dbReference>
<dbReference type="Proteomes" id="UP001497480">
    <property type="component" value="Unassembled WGS sequence"/>
</dbReference>
<gene>
    <name evidence="1" type="ORF">LLUT_LOCUS22426</name>
</gene>
<organism evidence="1 2">
    <name type="scientific">Lupinus luteus</name>
    <name type="common">European yellow lupine</name>
    <dbReference type="NCBI Taxonomy" id="3873"/>
    <lineage>
        <taxon>Eukaryota</taxon>
        <taxon>Viridiplantae</taxon>
        <taxon>Streptophyta</taxon>
        <taxon>Embryophyta</taxon>
        <taxon>Tracheophyta</taxon>
        <taxon>Spermatophyta</taxon>
        <taxon>Magnoliopsida</taxon>
        <taxon>eudicotyledons</taxon>
        <taxon>Gunneridae</taxon>
        <taxon>Pentapetalae</taxon>
        <taxon>rosids</taxon>
        <taxon>fabids</taxon>
        <taxon>Fabales</taxon>
        <taxon>Fabaceae</taxon>
        <taxon>Papilionoideae</taxon>
        <taxon>50 kb inversion clade</taxon>
        <taxon>genistoids sensu lato</taxon>
        <taxon>core genistoids</taxon>
        <taxon>Genisteae</taxon>
        <taxon>Lupinus</taxon>
    </lineage>
</organism>
<reference evidence="1 2" key="1">
    <citation type="submission" date="2024-03" db="EMBL/GenBank/DDBJ databases">
        <authorList>
            <person name="Martinez-Hernandez J."/>
        </authorList>
    </citation>
    <scope>NUCLEOTIDE SEQUENCE [LARGE SCALE GENOMIC DNA]</scope>
</reference>
<comment type="caution">
    <text evidence="1">The sequence shown here is derived from an EMBL/GenBank/DDBJ whole genome shotgun (WGS) entry which is preliminary data.</text>
</comment>
<sequence>MAEILSFITFLKQQSSVLGNSFVPKQLFFFQKYLISKYFTRLDCATFWSDPTRQVSSSKKMEGDKGLNLKTVECLREITGRETGFKGSKRESKINGQQDPDYYCHQILKEVNLNSSSKDDESSTRRALTCQNGQSTYKKFGPAVVNNIHRLYCYR</sequence>
<dbReference type="AlphaFoldDB" id="A0AAV1XID4"/>
<keyword evidence="2" id="KW-1185">Reference proteome</keyword>